<evidence type="ECO:0000313" key="3">
    <source>
        <dbReference type="Proteomes" id="UP000519972"/>
    </source>
</evidence>
<dbReference type="EMBL" id="JABFCN010000012">
    <property type="protein sequence ID" value="NNU36315.1"/>
    <property type="molecule type" value="Genomic_DNA"/>
</dbReference>
<feature type="region of interest" description="Disordered" evidence="1">
    <location>
        <begin position="76"/>
        <end position="99"/>
    </location>
</feature>
<protein>
    <submittedName>
        <fullName evidence="2">Uncharacterized protein</fullName>
    </submittedName>
</protein>
<dbReference type="AlphaFoldDB" id="A0A7Y3S3G3"/>
<evidence type="ECO:0000313" key="2">
    <source>
        <dbReference type="EMBL" id="NNU36315.1"/>
    </source>
</evidence>
<name>A0A7Y3S3G3_9HYPH</name>
<dbReference type="Proteomes" id="UP000519972">
    <property type="component" value="Unassembled WGS sequence"/>
</dbReference>
<keyword evidence="3" id="KW-1185">Reference proteome</keyword>
<sequence>MTTATRLPICSISQVFTCGLLLDLEGDTARVDDCQGEFPPRLEGRLPPLADFCNLRSGLRDYSTLTVVHGGQPEGVLGRDKQFPHPVRPAGRFRGPFAG</sequence>
<comment type="caution">
    <text evidence="2">The sequence shown here is derived from an EMBL/GenBank/DDBJ whole genome shotgun (WGS) entry which is preliminary data.</text>
</comment>
<accession>A0A7Y3S3G3</accession>
<reference evidence="2 3" key="1">
    <citation type="submission" date="2020-02" db="EMBL/GenBank/DDBJ databases">
        <authorList>
            <person name="Sun Q."/>
        </authorList>
    </citation>
    <scope>NUCLEOTIDE SEQUENCE [LARGE SCALE GENOMIC DNA]</scope>
    <source>
        <strain evidence="2 3">CCBAU 03386</strain>
    </source>
</reference>
<evidence type="ECO:0000256" key="1">
    <source>
        <dbReference type="SAM" id="MobiDB-lite"/>
    </source>
</evidence>
<dbReference type="Gene3D" id="3.40.710.10">
    <property type="entry name" value="DD-peptidase/beta-lactamase superfamily"/>
    <property type="match status" value="1"/>
</dbReference>
<gene>
    <name evidence="2" type="ORF">G9X64_07440</name>
</gene>
<dbReference type="RefSeq" id="WP_168313101.1">
    <property type="nucleotide sequence ID" value="NZ_JABFCN010000012.1"/>
</dbReference>
<proteinExistence type="predicted"/>
<organism evidence="2 3">
    <name type="scientific">Rhizobium sophorae</name>
    <dbReference type="NCBI Taxonomy" id="1535242"/>
    <lineage>
        <taxon>Bacteria</taxon>
        <taxon>Pseudomonadati</taxon>
        <taxon>Pseudomonadota</taxon>
        <taxon>Alphaproteobacteria</taxon>
        <taxon>Hyphomicrobiales</taxon>
        <taxon>Rhizobiaceae</taxon>
        <taxon>Rhizobium/Agrobacterium group</taxon>
        <taxon>Rhizobium</taxon>
    </lineage>
</organism>
<dbReference type="InterPro" id="IPR012338">
    <property type="entry name" value="Beta-lactam/transpept-like"/>
</dbReference>